<sequence length="108" mass="12574">MDEIPVGNYGLVFCASFKNTDMNIVKQLTLDEYSGRTVVKQEELRGFPKEDFTRFRIHRAVDHLLESRLQLFSIYLEVEEDVCPPSFEIHYVELEANQFQSTAKINGK</sequence>
<protein>
    <submittedName>
        <fullName evidence="1">Uncharacterized protein</fullName>
    </submittedName>
</protein>
<reference evidence="1" key="1">
    <citation type="journal article" date="2020" name="Fungal Divers.">
        <title>Resolving the Mortierellaceae phylogeny through synthesis of multi-gene phylogenetics and phylogenomics.</title>
        <authorList>
            <person name="Vandepol N."/>
            <person name="Liber J."/>
            <person name="Desiro A."/>
            <person name="Na H."/>
            <person name="Kennedy M."/>
            <person name="Barry K."/>
            <person name="Grigoriev I.V."/>
            <person name="Miller A.N."/>
            <person name="O'Donnell K."/>
            <person name="Stajich J.E."/>
            <person name="Bonito G."/>
        </authorList>
    </citation>
    <scope>NUCLEOTIDE SEQUENCE</scope>
    <source>
        <strain evidence="1">MES-2147</strain>
    </source>
</reference>
<evidence type="ECO:0000313" key="2">
    <source>
        <dbReference type="Proteomes" id="UP000749646"/>
    </source>
</evidence>
<dbReference type="Proteomes" id="UP000749646">
    <property type="component" value="Unassembled WGS sequence"/>
</dbReference>
<name>A0A9P6J6Z5_9FUNG</name>
<gene>
    <name evidence="1" type="ORF">BGZ65_003224</name>
</gene>
<dbReference type="OrthoDB" id="2449151at2759"/>
<keyword evidence="2" id="KW-1185">Reference proteome</keyword>
<organism evidence="1 2">
    <name type="scientific">Modicella reniformis</name>
    <dbReference type="NCBI Taxonomy" id="1440133"/>
    <lineage>
        <taxon>Eukaryota</taxon>
        <taxon>Fungi</taxon>
        <taxon>Fungi incertae sedis</taxon>
        <taxon>Mucoromycota</taxon>
        <taxon>Mortierellomycotina</taxon>
        <taxon>Mortierellomycetes</taxon>
        <taxon>Mortierellales</taxon>
        <taxon>Mortierellaceae</taxon>
        <taxon>Modicella</taxon>
    </lineage>
</organism>
<proteinExistence type="predicted"/>
<comment type="caution">
    <text evidence="1">The sequence shown here is derived from an EMBL/GenBank/DDBJ whole genome shotgun (WGS) entry which is preliminary data.</text>
</comment>
<dbReference type="EMBL" id="JAAAHW010006244">
    <property type="protein sequence ID" value="KAF9963970.1"/>
    <property type="molecule type" value="Genomic_DNA"/>
</dbReference>
<accession>A0A9P6J6Z5</accession>
<dbReference type="AlphaFoldDB" id="A0A9P6J6Z5"/>
<evidence type="ECO:0000313" key="1">
    <source>
        <dbReference type="EMBL" id="KAF9963970.1"/>
    </source>
</evidence>